<feature type="transmembrane region" description="Helical" evidence="2">
    <location>
        <begin position="112"/>
        <end position="132"/>
    </location>
</feature>
<organism evidence="3 4">
    <name type="scientific">Aduncisulcus paluster</name>
    <dbReference type="NCBI Taxonomy" id="2918883"/>
    <lineage>
        <taxon>Eukaryota</taxon>
        <taxon>Metamonada</taxon>
        <taxon>Carpediemonas-like organisms</taxon>
        <taxon>Aduncisulcus</taxon>
    </lineage>
</organism>
<evidence type="ECO:0000313" key="3">
    <source>
        <dbReference type="EMBL" id="GKT35985.1"/>
    </source>
</evidence>
<feature type="transmembrane region" description="Helical" evidence="2">
    <location>
        <begin position="280"/>
        <end position="299"/>
    </location>
</feature>
<dbReference type="Proteomes" id="UP001057375">
    <property type="component" value="Unassembled WGS sequence"/>
</dbReference>
<feature type="transmembrane region" description="Helical" evidence="2">
    <location>
        <begin position="1618"/>
        <end position="1643"/>
    </location>
</feature>
<feature type="transmembrane region" description="Helical" evidence="2">
    <location>
        <begin position="185"/>
        <end position="203"/>
    </location>
</feature>
<evidence type="ECO:0000256" key="2">
    <source>
        <dbReference type="SAM" id="Phobius"/>
    </source>
</evidence>
<name>A0ABQ5KU50_9EUKA</name>
<feature type="region of interest" description="Disordered" evidence="1">
    <location>
        <begin position="393"/>
        <end position="477"/>
    </location>
</feature>
<keyword evidence="2" id="KW-1133">Transmembrane helix</keyword>
<evidence type="ECO:0000256" key="1">
    <source>
        <dbReference type="SAM" id="MobiDB-lite"/>
    </source>
</evidence>
<dbReference type="PANTHER" id="PTHR31600">
    <property type="entry name" value="TINY MACROCYSTS PROTEIN B-RELATED"/>
    <property type="match status" value="1"/>
</dbReference>
<feature type="transmembrane region" description="Helical" evidence="2">
    <location>
        <begin position="1445"/>
        <end position="1465"/>
    </location>
</feature>
<feature type="transmembrane region" description="Helical" evidence="2">
    <location>
        <begin position="305"/>
        <end position="328"/>
    </location>
</feature>
<feature type="region of interest" description="Disordered" evidence="1">
    <location>
        <begin position="950"/>
        <end position="987"/>
    </location>
</feature>
<feature type="transmembrane region" description="Helical" evidence="2">
    <location>
        <begin position="250"/>
        <end position="268"/>
    </location>
</feature>
<dbReference type="PANTHER" id="PTHR31600:SF2">
    <property type="entry name" value="GAMETE ENRICHED GENE 10 PROTEIN-RELATED"/>
    <property type="match status" value="1"/>
</dbReference>
<evidence type="ECO:0000313" key="4">
    <source>
        <dbReference type="Proteomes" id="UP001057375"/>
    </source>
</evidence>
<feature type="compositionally biased region" description="Low complexity" evidence="1">
    <location>
        <begin position="757"/>
        <end position="768"/>
    </location>
</feature>
<feature type="compositionally biased region" description="Gly residues" evidence="1">
    <location>
        <begin position="634"/>
        <end position="647"/>
    </location>
</feature>
<accession>A0ABQ5KU50</accession>
<feature type="transmembrane region" description="Helical" evidence="2">
    <location>
        <begin position="224"/>
        <end position="244"/>
    </location>
</feature>
<sequence>MPGRDYNTLLETKSTNSVSSRVSDAYVVKNSFLGQIEHGIFSSLFWLVQNNSMMSTLSLFATIIELLQLLSLSLPVDLSLVSNQSILDVLAQIFNISRLNFFSMLDSLTAKYVISFGLLSLLAVEVIIVIIIMNKTLKGQSPPLFAVVLLRSITGLSTSILFIPIISFLSNMFAAWVIDHEVPEAFALIFLCTGLIHALYSILSSNISFDGKMLRPNMLSKRDAHTTTLLLFFKLCVCLISPLIGKDGRVYLIFMHAFFSVLCMTFDIPFYRAFTNMFKIFTYVLYFIFASFILVARSIDTSYSPSTLITILFLLGAVLLACGIAVGVMKLHGSMVNETVQNAKKIERYMRVLNAMQAKGLIPAKISDDKHSKKKKNGKSSIDLIKTQLKASIHNSSSVSTRQKKKKKGINRSKSMPGTGRISRHLSGSSRHPSAHSHVKTSSSSSIPPLVHNPSLITSSQTLPLMPKGRPHEFQPPVLPEALSKSALKDAEEGAVSSSYVIQHGKGQSSSSSQPKSAFSSSHVQQALSSASHLIPPSPFFMKDPSLLFALSLSSMKLQPPKWTSVRDVTRSMRPLLKEINEGIERELEVFRANPVVSVPSLATAHLPGFFHAYGDADDNDYNNNSTDSQHSDGLGGDGLGGDGLGGSSSAIERVLNPSEGTNTLTRWSSQDSVTPPSSYSDSYSDDRASKTESSNDESDNLFHSQSHSHVSLSSLASPPPKTPLSSIVVKDNRSISTGGKGGGIVSSFQGGKYKGHSSGMNSKSGRSSSRHSVHDEGSVSSFHSSIYSMQARSPSGVIQVSPAEREERFIRHILSDGSLAPLVRTGLVMIEYAKNYFVDDVEPLWIYADFANSFVPHLSQHALKLLTEHGKTHSTSLSLRFLLFSLSKHASEEREKLGGDGGDVVTRLHRKKLYIRAVSESNKAIASLVKVWNSVKECKLDMDKRIEQENEEKRKEHERKKKLERKKRRAKDRKLRAATKRNSSIVRRDSSVAMSELNTGFHGSQSFNSMLDLAGSTNSVSDFSVNTTVSNSNETPSVILSRVGNGKHPSSGGKKSKNKVYSIPYATMNRLTNDIQSLHKAIMRSERGFFELMEYSTPRVCRAYSEFILDISGRSEISDFYLMVADEMEKSNTNSVALATSLNSIFKNKTTAQQQGVISPPVEILEQLNDSDEGEGQVIHKGVTAMRCISTIVMLLLALGAVCFVLITFLNTVSDLDLTRADLTVLFHLQRQTRDLFTHAIQFIEFEEHDPDPLFTSSIMVDELSEIVLANASTANLNNIDAMILNQVDVSMGTMNVSDFDTLDSSRESATVKTDIITQTSAKVELLNSFGETEEKMLPIALIELASDMRKLAVCSSDELWEALHTSSTSELSASEDFDPPAALEFLKTHDSFTSHGCDANGAAWALDRVIKSVTIVESLEKLLYSTVSYVFDQYSEDRMRLEWYIIAITCLVVIVTIFLYIFYIRPSFLHQYKNLEKFLHVDYVTVDLFLEHAKAAFTKRKRMQTGQEGEANAMTGNDSSRGVSFMASSRSLGHHSSSHSLHASHSSLSNGGLDGDAEAYHAEGNDVVFNLHNEDEDEADFGDWFVAGGSNGEEEEENEEEDNGEVSLKIAYPFKLLFNIVAVQVVWFVVMGAVFYGYFFLVDSYFSSTLRSIARFWCLEAGTTYCSDGLYSTSMVMSRNDLDFGDTDLSDLMSRMVSSTEMIEAQTTLAMDGMTDQYISMLEDMLIDNTSSSEVDPDVIKFMMFPSLTKIHATDLMDFILYGPSATDNVQYTSCIFDDSSLCPPNVFQMISSSAVLDILHVFRTSILAQFKDVYAELASAYAYTASSFPDVTMEYAYLHYYNDKIIPNIVVGIGSIAGGLITDNLSRLSISIFLWSVSICTFFTSFLYFFFWRISKTVKDLGEQGILLNIVWVDATCDINGHSTLYEEED</sequence>
<protein>
    <recommendedName>
        <fullName evidence="5">RGS domain-containing protein</fullName>
    </recommendedName>
</protein>
<keyword evidence="2" id="KW-0812">Transmembrane</keyword>
<feature type="region of interest" description="Disordered" evidence="1">
    <location>
        <begin position="621"/>
        <end position="778"/>
    </location>
</feature>
<reference evidence="3" key="1">
    <citation type="submission" date="2022-03" db="EMBL/GenBank/DDBJ databases">
        <title>Draft genome sequence of Aduncisulcus paluster, a free-living microaerophilic Fornicata.</title>
        <authorList>
            <person name="Yuyama I."/>
            <person name="Kume K."/>
            <person name="Tamura T."/>
            <person name="Inagaki Y."/>
            <person name="Hashimoto T."/>
        </authorList>
    </citation>
    <scope>NUCLEOTIDE SEQUENCE</scope>
    <source>
        <strain evidence="3">NY0171</strain>
    </source>
</reference>
<gene>
    <name evidence="3" type="ORF">ADUPG1_009033</name>
</gene>
<comment type="caution">
    <text evidence="3">The sequence shown here is derived from an EMBL/GenBank/DDBJ whole genome shotgun (WGS) entry which is preliminary data.</text>
</comment>
<feature type="compositionally biased region" description="Basic residues" evidence="1">
    <location>
        <begin position="402"/>
        <end position="411"/>
    </location>
</feature>
<keyword evidence="2" id="KW-0472">Membrane</keyword>
<feature type="compositionally biased region" description="Basic residues" evidence="1">
    <location>
        <begin position="957"/>
        <end position="980"/>
    </location>
</feature>
<evidence type="ECO:0008006" key="5">
    <source>
        <dbReference type="Google" id="ProtNLM"/>
    </source>
</evidence>
<proteinExistence type="predicted"/>
<feature type="transmembrane region" description="Helical" evidence="2">
    <location>
        <begin position="1189"/>
        <end position="1211"/>
    </location>
</feature>
<feature type="transmembrane region" description="Helical" evidence="2">
    <location>
        <begin position="1875"/>
        <end position="1894"/>
    </location>
</feature>
<keyword evidence="4" id="KW-1185">Reference proteome</keyword>
<feature type="compositionally biased region" description="Low complexity" evidence="1">
    <location>
        <begin position="702"/>
        <end position="717"/>
    </location>
</feature>
<feature type="region of interest" description="Disordered" evidence="1">
    <location>
        <begin position="1503"/>
        <end position="1522"/>
    </location>
</feature>
<feature type="compositionally biased region" description="Polar residues" evidence="1">
    <location>
        <begin position="659"/>
        <end position="677"/>
    </location>
</feature>
<dbReference type="InterPro" id="IPR052994">
    <property type="entry name" value="Tiny_macrocysts_regulators"/>
</dbReference>
<dbReference type="EMBL" id="BQXS01011109">
    <property type="protein sequence ID" value="GKT35985.1"/>
    <property type="molecule type" value="Genomic_DNA"/>
</dbReference>
<feature type="transmembrane region" description="Helical" evidence="2">
    <location>
        <begin position="144"/>
        <end position="165"/>
    </location>
</feature>